<accession>A0A4V3DB20</accession>
<dbReference type="EMBL" id="SNYO01000001">
    <property type="protein sequence ID" value="TDQ64878.1"/>
    <property type="molecule type" value="Genomic_DNA"/>
</dbReference>
<sequence length="139" mass="15354">MRHDSTADIPAPVDEVWAVLIDVERWPDWTPTMRRVEILDGRELAPGTRVRISQPRLPTLVWTVDEVRPGEAFSWVSGPSAGRTRATHELTVLPDGGTRIALGLDQRGLSAVFGALTTGLTKSYLRTEAESLRRYCSGS</sequence>
<comment type="caution">
    <text evidence="1">The sequence shown here is derived from an EMBL/GenBank/DDBJ whole genome shotgun (WGS) entry which is preliminary data.</text>
</comment>
<dbReference type="Gene3D" id="3.30.530.20">
    <property type="match status" value="1"/>
</dbReference>
<dbReference type="RefSeq" id="WP_166659661.1">
    <property type="nucleotide sequence ID" value="NZ_BAABHR010000015.1"/>
</dbReference>
<dbReference type="Pfam" id="PF10604">
    <property type="entry name" value="Polyketide_cyc2"/>
    <property type="match status" value="1"/>
</dbReference>
<organism evidence="1 2">
    <name type="scientific">Actinomycetospora succinea</name>
    <dbReference type="NCBI Taxonomy" id="663603"/>
    <lineage>
        <taxon>Bacteria</taxon>
        <taxon>Bacillati</taxon>
        <taxon>Actinomycetota</taxon>
        <taxon>Actinomycetes</taxon>
        <taxon>Pseudonocardiales</taxon>
        <taxon>Pseudonocardiaceae</taxon>
        <taxon>Actinomycetospora</taxon>
    </lineage>
</organism>
<dbReference type="InterPro" id="IPR019587">
    <property type="entry name" value="Polyketide_cyclase/dehydratase"/>
</dbReference>
<dbReference type="InterPro" id="IPR023393">
    <property type="entry name" value="START-like_dom_sf"/>
</dbReference>
<reference evidence="1 2" key="1">
    <citation type="submission" date="2019-03" db="EMBL/GenBank/DDBJ databases">
        <title>Genomic Encyclopedia of Type Strains, Phase IV (KMG-IV): sequencing the most valuable type-strain genomes for metagenomic binning, comparative biology and taxonomic classification.</title>
        <authorList>
            <person name="Goeker M."/>
        </authorList>
    </citation>
    <scope>NUCLEOTIDE SEQUENCE [LARGE SCALE GENOMIC DNA]</scope>
    <source>
        <strain evidence="1 2">DSM 45775</strain>
    </source>
</reference>
<keyword evidence="2" id="KW-1185">Reference proteome</keyword>
<dbReference type="AlphaFoldDB" id="A0A4V3DB20"/>
<dbReference type="Proteomes" id="UP000295705">
    <property type="component" value="Unassembled WGS sequence"/>
</dbReference>
<evidence type="ECO:0000313" key="2">
    <source>
        <dbReference type="Proteomes" id="UP000295705"/>
    </source>
</evidence>
<evidence type="ECO:0000313" key="1">
    <source>
        <dbReference type="EMBL" id="TDQ64878.1"/>
    </source>
</evidence>
<gene>
    <name evidence="1" type="ORF">EV188_101126</name>
</gene>
<name>A0A4V3DB20_9PSEU</name>
<dbReference type="SUPFAM" id="SSF55961">
    <property type="entry name" value="Bet v1-like"/>
    <property type="match status" value="1"/>
</dbReference>
<proteinExistence type="predicted"/>
<protein>
    <submittedName>
        <fullName evidence="1">Polyketide cyclase/dehydrase/lipid transport protein</fullName>
    </submittedName>
</protein>